<feature type="transmembrane region" description="Helical" evidence="6">
    <location>
        <begin position="253"/>
        <end position="271"/>
    </location>
</feature>
<dbReference type="InterPro" id="IPR001516">
    <property type="entry name" value="Proton_antipo_N"/>
</dbReference>
<evidence type="ECO:0000256" key="2">
    <source>
        <dbReference type="ARBA" id="ARBA00022692"/>
    </source>
</evidence>
<feature type="transmembrane region" description="Helical" evidence="6">
    <location>
        <begin position="530"/>
        <end position="553"/>
    </location>
</feature>
<dbReference type="GO" id="GO:0015990">
    <property type="term" value="P:electron transport coupled proton transport"/>
    <property type="evidence" value="ECO:0007669"/>
    <property type="project" value="TreeGrafter"/>
</dbReference>
<dbReference type="GO" id="GO:0012505">
    <property type="term" value="C:endomembrane system"/>
    <property type="evidence" value="ECO:0007669"/>
    <property type="project" value="UniProtKB-SubCell"/>
</dbReference>
<feature type="transmembrane region" description="Helical" evidence="6">
    <location>
        <begin position="473"/>
        <end position="494"/>
    </location>
</feature>
<dbReference type="Pfam" id="PF00662">
    <property type="entry name" value="Proton_antipo_N"/>
    <property type="match status" value="1"/>
</dbReference>
<dbReference type="EMBL" id="DTKL01000067">
    <property type="protein sequence ID" value="HGY95174.1"/>
    <property type="molecule type" value="Genomic_DNA"/>
</dbReference>
<dbReference type="NCBIfam" id="NF005141">
    <property type="entry name" value="PRK06590.1"/>
    <property type="match status" value="1"/>
</dbReference>
<feature type="transmembrane region" description="Helical" evidence="6">
    <location>
        <begin position="283"/>
        <end position="304"/>
    </location>
</feature>
<evidence type="ECO:0000256" key="4">
    <source>
        <dbReference type="ARBA" id="ARBA00023136"/>
    </source>
</evidence>
<feature type="transmembrane region" description="Helical" evidence="6">
    <location>
        <begin position="120"/>
        <end position="137"/>
    </location>
</feature>
<evidence type="ECO:0000256" key="5">
    <source>
        <dbReference type="RuleBase" id="RU000320"/>
    </source>
</evidence>
<evidence type="ECO:0000259" key="8">
    <source>
        <dbReference type="Pfam" id="PF00662"/>
    </source>
</evidence>
<evidence type="ECO:0000259" key="7">
    <source>
        <dbReference type="Pfam" id="PF00361"/>
    </source>
</evidence>
<feature type="transmembrane region" description="Helical" evidence="6">
    <location>
        <begin position="175"/>
        <end position="194"/>
    </location>
</feature>
<dbReference type="InterPro" id="IPR018393">
    <property type="entry name" value="NADHpl_OxRdtase_5_subgr"/>
</dbReference>
<sequence length="662" mass="72406">MNGIPNLHLWLLPILPLAGFLVNGLFGRRFPKALVSAVAILATAIPVIQVATIVARFGSLTLPHVERVATWLSAGGFHADLVFQLDQLTMVMLCVITGVGFLIHVYSIGYMAHEEGYWRYFAYLNLFMFFMLTLVLADNFVLMFVGWEGVGLASYLLIGFYVLKTSAADAGKKAFIFNRVGDFGFLLAMFLLIQHFGTLNYGQVFSQISMHPEWQGGFLTAIALLMMLGATGKSAQIPLYVWLPDAMEGPTPVSALIHAATMVTAGVYMVARTHVIFDRSPSALTVVAVIGTATCFFAATMAIAQTDIKRVLAYSTVSQLGYMFLGCGVAAYGAGVFHLVTHAFFKALLFLAAGSVIHALSGEQDMRVMGNLRKKIPVTFWTMTAAVFAISGFPPFSGFVSKDDILYNAFISSGWGKAYWFVGLLTAGITAFYMFRLWYMTFWGEDRTHKSELVGHGHGDGHGHHGGIHESPWVMLVPLSILAILSVIGGWMGWPEGLGGNDWFTHFLDPVFRVAQVPVQTVGGSKELEAILAGVSTLVALTGWFVAHTLYYAKPELPGKLARQFHGLYELVLHKYWVDEIYGAVIVAPVLFFSRFVLNLLIDRGIIDGSTYAAGMTTQGFGAIVARIQSGNIRSYAGWLALGAALLLIVTYFGFTTNFMLR</sequence>
<dbReference type="GO" id="GO:0003954">
    <property type="term" value="F:NADH dehydrogenase activity"/>
    <property type="evidence" value="ECO:0007669"/>
    <property type="project" value="TreeGrafter"/>
</dbReference>
<feature type="transmembrane region" description="Helical" evidence="6">
    <location>
        <begin position="311"/>
        <end position="333"/>
    </location>
</feature>
<dbReference type="PANTHER" id="PTHR42829:SF2">
    <property type="entry name" value="NADH-UBIQUINONE OXIDOREDUCTASE CHAIN 5"/>
    <property type="match status" value="1"/>
</dbReference>
<dbReference type="GO" id="GO:0016020">
    <property type="term" value="C:membrane"/>
    <property type="evidence" value="ECO:0007669"/>
    <property type="project" value="UniProtKB-SubCell"/>
</dbReference>
<protein>
    <submittedName>
        <fullName evidence="9">NADH-quinone oxidoreductase subunit L</fullName>
    </submittedName>
</protein>
<reference evidence="9" key="1">
    <citation type="journal article" date="2020" name="mSystems">
        <title>Genome- and Community-Level Interaction Insights into Carbon Utilization and Element Cycling Functions of Hydrothermarchaeota in Hydrothermal Sediment.</title>
        <authorList>
            <person name="Zhou Z."/>
            <person name="Liu Y."/>
            <person name="Xu W."/>
            <person name="Pan J."/>
            <person name="Luo Z.H."/>
            <person name="Li M."/>
        </authorList>
    </citation>
    <scope>NUCLEOTIDE SEQUENCE [LARGE SCALE GENOMIC DNA]</scope>
    <source>
        <strain evidence="9">SpSt-855</strain>
    </source>
</reference>
<comment type="caution">
    <text evidence="9">The sequence shown here is derived from an EMBL/GenBank/DDBJ whole genome shotgun (WGS) entry which is preliminary data.</text>
</comment>
<feature type="transmembrane region" description="Helical" evidence="6">
    <location>
        <begin position="214"/>
        <end position="232"/>
    </location>
</feature>
<keyword evidence="3 6" id="KW-1133">Transmembrane helix</keyword>
<evidence type="ECO:0000256" key="6">
    <source>
        <dbReference type="SAM" id="Phobius"/>
    </source>
</evidence>
<feature type="transmembrane region" description="Helical" evidence="6">
    <location>
        <begin position="6"/>
        <end position="26"/>
    </location>
</feature>
<feature type="domain" description="NADH-Ubiquinone oxidoreductase (complex I) chain 5 N-terminal" evidence="8">
    <location>
        <begin position="71"/>
        <end position="121"/>
    </location>
</feature>
<proteinExistence type="predicted"/>
<dbReference type="NCBIfam" id="TIGR01974">
    <property type="entry name" value="NDH_I_L"/>
    <property type="match status" value="1"/>
</dbReference>
<keyword evidence="4 6" id="KW-0472">Membrane</keyword>
<dbReference type="GO" id="GO:0042773">
    <property type="term" value="P:ATP synthesis coupled electron transport"/>
    <property type="evidence" value="ECO:0007669"/>
    <property type="project" value="InterPro"/>
</dbReference>
<gene>
    <name evidence="9" type="ORF">ENW50_10905</name>
</gene>
<organism evidence="9">
    <name type="scientific">Acidobacterium capsulatum</name>
    <dbReference type="NCBI Taxonomy" id="33075"/>
    <lineage>
        <taxon>Bacteria</taxon>
        <taxon>Pseudomonadati</taxon>
        <taxon>Acidobacteriota</taxon>
        <taxon>Terriglobia</taxon>
        <taxon>Terriglobales</taxon>
        <taxon>Acidobacteriaceae</taxon>
        <taxon>Acidobacterium</taxon>
    </lineage>
</organism>
<dbReference type="PRINTS" id="PR01434">
    <property type="entry name" value="NADHDHGNASE5"/>
</dbReference>
<dbReference type="Pfam" id="PF00361">
    <property type="entry name" value="Proton_antipo_M"/>
    <property type="match status" value="1"/>
</dbReference>
<dbReference type="InterPro" id="IPR001750">
    <property type="entry name" value="ND/Mrp_TM"/>
</dbReference>
<feature type="transmembrane region" description="Helical" evidence="6">
    <location>
        <begin position="339"/>
        <end position="357"/>
    </location>
</feature>
<comment type="subcellular location">
    <subcellularLocation>
        <location evidence="1">Endomembrane system</location>
        <topology evidence="1">Multi-pass membrane protein</topology>
    </subcellularLocation>
    <subcellularLocation>
        <location evidence="5">Membrane</location>
        <topology evidence="5">Multi-pass membrane protein</topology>
    </subcellularLocation>
</comment>
<accession>A0A7V5CU30</accession>
<name>A0A7V5CU30_9BACT</name>
<feature type="transmembrane region" description="Helical" evidence="6">
    <location>
        <begin position="418"/>
        <end position="439"/>
    </location>
</feature>
<feature type="domain" description="NADH:quinone oxidoreductase/Mrp antiporter transmembrane" evidence="7">
    <location>
        <begin position="137"/>
        <end position="416"/>
    </location>
</feature>
<keyword evidence="2 5" id="KW-0812">Transmembrane</keyword>
<feature type="transmembrane region" description="Helical" evidence="6">
    <location>
        <begin position="33"/>
        <end position="55"/>
    </location>
</feature>
<feature type="transmembrane region" description="Helical" evidence="6">
    <location>
        <begin position="636"/>
        <end position="655"/>
    </location>
</feature>
<dbReference type="GO" id="GO:0008137">
    <property type="term" value="F:NADH dehydrogenase (ubiquinone) activity"/>
    <property type="evidence" value="ECO:0007669"/>
    <property type="project" value="InterPro"/>
</dbReference>
<dbReference type="InterPro" id="IPR003945">
    <property type="entry name" value="NU5C-like"/>
</dbReference>
<feature type="transmembrane region" description="Helical" evidence="6">
    <location>
        <begin position="378"/>
        <end position="398"/>
    </location>
</feature>
<feature type="transmembrane region" description="Helical" evidence="6">
    <location>
        <begin position="88"/>
        <end position="108"/>
    </location>
</feature>
<dbReference type="PRINTS" id="PR01435">
    <property type="entry name" value="NPOXDRDTASE5"/>
</dbReference>
<dbReference type="AlphaFoldDB" id="A0A7V5CU30"/>
<dbReference type="Gene3D" id="1.20.5.2700">
    <property type="match status" value="1"/>
</dbReference>
<evidence type="ECO:0000256" key="3">
    <source>
        <dbReference type="ARBA" id="ARBA00022989"/>
    </source>
</evidence>
<evidence type="ECO:0000256" key="1">
    <source>
        <dbReference type="ARBA" id="ARBA00004127"/>
    </source>
</evidence>
<feature type="transmembrane region" description="Helical" evidence="6">
    <location>
        <begin position="143"/>
        <end position="163"/>
    </location>
</feature>
<evidence type="ECO:0000313" key="9">
    <source>
        <dbReference type="EMBL" id="HGY95174.1"/>
    </source>
</evidence>
<dbReference type="PANTHER" id="PTHR42829">
    <property type="entry name" value="NADH-UBIQUINONE OXIDOREDUCTASE CHAIN 5"/>
    <property type="match status" value="1"/>
</dbReference>